<keyword evidence="3" id="KW-1185">Reference proteome</keyword>
<dbReference type="InterPro" id="IPR016071">
    <property type="entry name" value="Staphylococal_nuclease_OB-fold"/>
</dbReference>
<dbReference type="PROSITE" id="PS50830">
    <property type="entry name" value="TNASE_3"/>
    <property type="match status" value="1"/>
</dbReference>
<sequence length="146" mass="16374">MTALVFALAIGWFLSKDQLFPPTLPPQSEVAIAFRPCGMPGSGPCVIDGDTLAIGQRRVRLTGYDAPEMDGACKYERAKAREAKDELHRWLARGRFTWTGGDNPPRDRWGRELREARRGDDLLAEHMVSAGLAEEMGWGAERREWC</sequence>
<dbReference type="EMBL" id="JAIGNK010000003">
    <property type="protein sequence ID" value="MBX7458534.1"/>
    <property type="molecule type" value="Genomic_DNA"/>
</dbReference>
<feature type="domain" description="TNase-like" evidence="1">
    <location>
        <begin position="46"/>
        <end position="133"/>
    </location>
</feature>
<dbReference type="Proteomes" id="UP000783253">
    <property type="component" value="Unassembled WGS sequence"/>
</dbReference>
<dbReference type="SUPFAM" id="SSF50199">
    <property type="entry name" value="Staphylococcal nuclease"/>
    <property type="match status" value="1"/>
</dbReference>
<dbReference type="InterPro" id="IPR035437">
    <property type="entry name" value="SNase_OB-fold_sf"/>
</dbReference>
<dbReference type="RefSeq" id="WP_221573934.1">
    <property type="nucleotide sequence ID" value="NZ_JAIGNK010000003.1"/>
</dbReference>
<protein>
    <submittedName>
        <fullName evidence="2">Thermonuclease family protein</fullName>
    </submittedName>
</protein>
<accession>A0ABS7IZP3</accession>
<name>A0ABS7IZP3_9SPHN</name>
<dbReference type="Gene3D" id="2.40.50.90">
    <property type="match status" value="1"/>
</dbReference>
<organism evidence="2 3">
    <name type="scientific">Qipengyuania polymorpha</name>
    <dbReference type="NCBI Taxonomy" id="2867234"/>
    <lineage>
        <taxon>Bacteria</taxon>
        <taxon>Pseudomonadati</taxon>
        <taxon>Pseudomonadota</taxon>
        <taxon>Alphaproteobacteria</taxon>
        <taxon>Sphingomonadales</taxon>
        <taxon>Erythrobacteraceae</taxon>
        <taxon>Qipengyuania</taxon>
    </lineage>
</organism>
<evidence type="ECO:0000313" key="3">
    <source>
        <dbReference type="Proteomes" id="UP000783253"/>
    </source>
</evidence>
<comment type="caution">
    <text evidence="2">The sequence shown here is derived from an EMBL/GenBank/DDBJ whole genome shotgun (WGS) entry which is preliminary data.</text>
</comment>
<evidence type="ECO:0000259" key="1">
    <source>
        <dbReference type="PROSITE" id="PS50830"/>
    </source>
</evidence>
<proteinExistence type="predicted"/>
<reference evidence="2 3" key="1">
    <citation type="submission" date="2021-08" db="EMBL/GenBank/DDBJ databases">
        <title>Comparative Genomics Analysis of the Genus Qipengyuania Reveals Extensive Genetic Diversity and Metabolic Versatility, Including the Description of Fifteen Novel Species.</title>
        <authorList>
            <person name="Liu Y."/>
        </authorList>
    </citation>
    <scope>NUCLEOTIDE SEQUENCE [LARGE SCALE GENOMIC DNA]</scope>
    <source>
        <strain evidence="2 3">1NDH17</strain>
    </source>
</reference>
<gene>
    <name evidence="2" type="ORF">K3152_09780</name>
</gene>
<evidence type="ECO:0000313" key="2">
    <source>
        <dbReference type="EMBL" id="MBX7458534.1"/>
    </source>
</evidence>